<gene>
    <name evidence="3" type="ORF">SAMN05660282_00535</name>
</gene>
<keyword evidence="1" id="KW-0812">Transmembrane</keyword>
<organism evidence="3 4">
    <name type="scientific">Corynebacterium spheniscorum</name>
    <dbReference type="NCBI Taxonomy" id="185761"/>
    <lineage>
        <taxon>Bacteria</taxon>
        <taxon>Bacillati</taxon>
        <taxon>Actinomycetota</taxon>
        <taxon>Actinomycetes</taxon>
        <taxon>Mycobacteriales</taxon>
        <taxon>Corynebacteriaceae</taxon>
        <taxon>Corynebacterium</taxon>
    </lineage>
</organism>
<feature type="transmembrane region" description="Helical" evidence="1">
    <location>
        <begin position="26"/>
        <end position="50"/>
    </location>
</feature>
<dbReference type="AlphaFoldDB" id="A0A1I2QN79"/>
<dbReference type="STRING" id="185761.SAMN05660282_00535"/>
<dbReference type="CDD" id="cd06259">
    <property type="entry name" value="YdcF-like"/>
    <property type="match status" value="1"/>
</dbReference>
<sequence>MRPGYPAHLADWGAVKPILQRLKNFLLARSAVGIVLTTWIGVGLPSIYAGRIIRFAQRSKAHGDYDLIVVPGAAQYDGRPCRTFEARLRRAAEIWQEQENSSESTICVLGGKLPGDRFTEGEAGVNWLSHRDIPRANLLPITHGHDTRESLRKLLEQLGPKGADMRMLVVTDPRHLLRCTILAERVGFRNVEAEGTPYLPVQHPWTLLHEIGGLIVVDISGIFGRNVASQFEDALRQVAVWLKPSRKARFDQLHQEKEEREK</sequence>
<protein>
    <submittedName>
        <fullName evidence="3">Uncharacterized SAM-binding protein YcdF, DUF218 family</fullName>
    </submittedName>
</protein>
<evidence type="ECO:0000313" key="4">
    <source>
        <dbReference type="Proteomes" id="UP000199065"/>
    </source>
</evidence>
<dbReference type="EMBL" id="FOPJ01000002">
    <property type="protein sequence ID" value="SFG29748.1"/>
    <property type="molecule type" value="Genomic_DNA"/>
</dbReference>
<dbReference type="PANTHER" id="PTHR30336">
    <property type="entry name" value="INNER MEMBRANE PROTEIN, PROBABLE PERMEASE"/>
    <property type="match status" value="1"/>
</dbReference>
<evidence type="ECO:0000259" key="2">
    <source>
        <dbReference type="Pfam" id="PF02698"/>
    </source>
</evidence>
<accession>A0A1I2QN79</accession>
<dbReference type="OrthoDB" id="9782395at2"/>
<proteinExistence type="predicted"/>
<evidence type="ECO:0000313" key="3">
    <source>
        <dbReference type="EMBL" id="SFG29748.1"/>
    </source>
</evidence>
<feature type="domain" description="DUF218" evidence="2">
    <location>
        <begin position="66"/>
        <end position="210"/>
    </location>
</feature>
<reference evidence="3 4" key="1">
    <citation type="submission" date="2016-10" db="EMBL/GenBank/DDBJ databases">
        <authorList>
            <person name="de Groot N.N."/>
        </authorList>
    </citation>
    <scope>NUCLEOTIDE SEQUENCE [LARGE SCALE GENOMIC DNA]</scope>
    <source>
        <strain>J11</strain>
        <strain evidence="4">PG 39</strain>
    </source>
</reference>
<dbReference type="InterPro" id="IPR051599">
    <property type="entry name" value="Cell_Envelope_Assoc"/>
</dbReference>
<dbReference type="GO" id="GO:0005886">
    <property type="term" value="C:plasma membrane"/>
    <property type="evidence" value="ECO:0007669"/>
    <property type="project" value="TreeGrafter"/>
</dbReference>
<dbReference type="InterPro" id="IPR003848">
    <property type="entry name" value="DUF218"/>
</dbReference>
<dbReference type="Proteomes" id="UP000199065">
    <property type="component" value="Unassembled WGS sequence"/>
</dbReference>
<keyword evidence="4" id="KW-1185">Reference proteome</keyword>
<dbReference type="Pfam" id="PF02698">
    <property type="entry name" value="DUF218"/>
    <property type="match status" value="1"/>
</dbReference>
<name>A0A1I2QN79_9CORY</name>
<keyword evidence="1" id="KW-1133">Transmembrane helix</keyword>
<keyword evidence="1" id="KW-0472">Membrane</keyword>
<dbReference type="PANTHER" id="PTHR30336:SF20">
    <property type="entry name" value="DUF218 DOMAIN-CONTAINING PROTEIN"/>
    <property type="match status" value="1"/>
</dbReference>
<evidence type="ECO:0000256" key="1">
    <source>
        <dbReference type="SAM" id="Phobius"/>
    </source>
</evidence>